<dbReference type="SUPFAM" id="SSF52540">
    <property type="entry name" value="P-loop containing nucleoside triphosphate hydrolases"/>
    <property type="match status" value="1"/>
</dbReference>
<accession>A0AB33SFH9</accession>
<keyword evidence="6" id="KW-0472">Membrane</keyword>
<evidence type="ECO:0000256" key="6">
    <source>
        <dbReference type="ARBA" id="ARBA00023136"/>
    </source>
</evidence>
<dbReference type="PROSITE" id="PS50893">
    <property type="entry name" value="ABC_TRANSPORTER_2"/>
    <property type="match status" value="1"/>
</dbReference>
<evidence type="ECO:0000256" key="1">
    <source>
        <dbReference type="ARBA" id="ARBA00022448"/>
    </source>
</evidence>
<dbReference type="InterPro" id="IPR017871">
    <property type="entry name" value="ABC_transporter-like_CS"/>
</dbReference>
<keyword evidence="2" id="KW-0812">Transmembrane</keyword>
<dbReference type="EMBL" id="LM651928">
    <property type="protein sequence ID" value="CDX07085.1"/>
    <property type="molecule type" value="Genomic_DNA"/>
</dbReference>
<organism evidence="8 9">
    <name type="scientific">Shigella flexneri</name>
    <dbReference type="NCBI Taxonomy" id="623"/>
    <lineage>
        <taxon>Bacteria</taxon>
        <taxon>Pseudomonadati</taxon>
        <taxon>Pseudomonadota</taxon>
        <taxon>Gammaproteobacteria</taxon>
        <taxon>Enterobacterales</taxon>
        <taxon>Enterobacteriaceae</taxon>
        <taxon>Shigella</taxon>
    </lineage>
</organism>
<evidence type="ECO:0000256" key="3">
    <source>
        <dbReference type="ARBA" id="ARBA00022741"/>
    </source>
</evidence>
<keyword evidence="4" id="KW-0067">ATP-binding</keyword>
<dbReference type="Gene3D" id="3.40.50.300">
    <property type="entry name" value="P-loop containing nucleotide triphosphate hydrolases"/>
    <property type="match status" value="1"/>
</dbReference>
<evidence type="ECO:0000256" key="2">
    <source>
        <dbReference type="ARBA" id="ARBA00022692"/>
    </source>
</evidence>
<dbReference type="GO" id="GO:0016887">
    <property type="term" value="F:ATP hydrolysis activity"/>
    <property type="evidence" value="ECO:0007669"/>
    <property type="project" value="InterPro"/>
</dbReference>
<evidence type="ECO:0000313" key="9">
    <source>
        <dbReference type="Proteomes" id="UP000032424"/>
    </source>
</evidence>
<gene>
    <name evidence="8" type="primary">yddA_2</name>
    <name evidence="8" type="ORF">NCTC1_01874</name>
</gene>
<keyword evidence="5" id="KW-1133">Transmembrane helix</keyword>
<evidence type="ECO:0000256" key="5">
    <source>
        <dbReference type="ARBA" id="ARBA00022989"/>
    </source>
</evidence>
<dbReference type="CDD" id="cd03223">
    <property type="entry name" value="ABCD_peroxisomal_ALDP"/>
    <property type="match status" value="1"/>
</dbReference>
<name>A0AB33SFH9_SHIFL</name>
<evidence type="ECO:0000256" key="4">
    <source>
        <dbReference type="ARBA" id="ARBA00022840"/>
    </source>
</evidence>
<dbReference type="GO" id="GO:0005524">
    <property type="term" value="F:ATP binding"/>
    <property type="evidence" value="ECO:0007669"/>
    <property type="project" value="UniProtKB-KW"/>
</dbReference>
<dbReference type="PANTHER" id="PTHR11384">
    <property type="entry name" value="ATP-BINDING CASSETTE, SUB-FAMILY D MEMBER"/>
    <property type="match status" value="1"/>
</dbReference>
<evidence type="ECO:0000313" key="8">
    <source>
        <dbReference type="EMBL" id="CDX07085.1"/>
    </source>
</evidence>
<feature type="domain" description="ABC transporter" evidence="7">
    <location>
        <begin position="1"/>
        <end position="193"/>
    </location>
</feature>
<proteinExistence type="predicted"/>
<dbReference type="AlphaFoldDB" id="A0AB33SFH9"/>
<sequence>MANASIRTPDNKIILENLNFHVSPGKWLLLKGYSGAGKTTLLKTLSHCWPWFKGDISSPADSWYVSQTPLIKSGLLKEIICKALPLPVDDKSLSEVLHQVGLGKLAARIHDHDRWGDILSSGEKQRIALARLILRRPKWIFLDETTSHLEEQEAIRLLRLVREKLPTSGVIMVTHQPGVWNLADDICDISTVL</sequence>
<keyword evidence="3" id="KW-0547">Nucleotide-binding</keyword>
<dbReference type="KEGG" id="sft:NCTC1_01874"/>
<dbReference type="SMART" id="SM00382">
    <property type="entry name" value="AAA"/>
    <property type="match status" value="1"/>
</dbReference>
<dbReference type="InterPro" id="IPR027417">
    <property type="entry name" value="P-loop_NTPase"/>
</dbReference>
<protein>
    <recommendedName>
        <fullName evidence="7">ABC transporter domain-containing protein</fullName>
    </recommendedName>
</protein>
<dbReference type="Pfam" id="PF00005">
    <property type="entry name" value="ABC_tran"/>
    <property type="match status" value="1"/>
</dbReference>
<dbReference type="InterPro" id="IPR003593">
    <property type="entry name" value="AAA+_ATPase"/>
</dbReference>
<dbReference type="InterPro" id="IPR050835">
    <property type="entry name" value="ABC_transporter_sub-D"/>
</dbReference>
<evidence type="ECO:0000259" key="7">
    <source>
        <dbReference type="PROSITE" id="PS50893"/>
    </source>
</evidence>
<dbReference type="InterPro" id="IPR003439">
    <property type="entry name" value="ABC_transporter-like_ATP-bd"/>
</dbReference>
<keyword evidence="1" id="KW-0813">Transport</keyword>
<dbReference type="PANTHER" id="PTHR11384:SF59">
    <property type="entry name" value="LYSOSOMAL COBALAMIN TRANSPORTER ABCD4"/>
    <property type="match status" value="1"/>
</dbReference>
<dbReference type="Proteomes" id="UP000032424">
    <property type="component" value="Chromosome 1"/>
</dbReference>
<dbReference type="PROSITE" id="PS00211">
    <property type="entry name" value="ABC_TRANSPORTER_1"/>
    <property type="match status" value="1"/>
</dbReference>
<dbReference type="GO" id="GO:0005886">
    <property type="term" value="C:plasma membrane"/>
    <property type="evidence" value="ECO:0007669"/>
    <property type="project" value="TreeGrafter"/>
</dbReference>
<reference evidence="8 9" key="1">
    <citation type="submission" date="2014-07" db="EMBL/GenBank/DDBJ databases">
        <authorList>
            <person name="Aslett M.A."/>
            <person name="De Silva N."/>
        </authorList>
    </citation>
    <scope>NUCLEOTIDE SEQUENCE [LARGE SCALE GENOMIC DNA]</scope>
    <source>
        <strain evidence="9">NCTC1</strain>
    </source>
</reference>